<dbReference type="AlphaFoldDB" id="A0A915E8G1"/>
<dbReference type="GO" id="GO:0005524">
    <property type="term" value="F:ATP binding"/>
    <property type="evidence" value="ECO:0007669"/>
    <property type="project" value="UniProtKB-KW"/>
</dbReference>
<organism evidence="5 6">
    <name type="scientific">Ditylenchus dipsaci</name>
    <dbReference type="NCBI Taxonomy" id="166011"/>
    <lineage>
        <taxon>Eukaryota</taxon>
        <taxon>Metazoa</taxon>
        <taxon>Ecdysozoa</taxon>
        <taxon>Nematoda</taxon>
        <taxon>Chromadorea</taxon>
        <taxon>Rhabditida</taxon>
        <taxon>Tylenchina</taxon>
        <taxon>Tylenchomorpha</taxon>
        <taxon>Sphaerularioidea</taxon>
        <taxon>Anguinidae</taxon>
        <taxon>Anguininae</taxon>
        <taxon>Ditylenchus</taxon>
    </lineage>
</organism>
<evidence type="ECO:0000256" key="2">
    <source>
        <dbReference type="ARBA" id="ARBA00022741"/>
    </source>
</evidence>
<keyword evidence="3" id="KW-0067">ATP-binding</keyword>
<proteinExistence type="inferred from homology"/>
<keyword evidence="4" id="KW-0143">Chaperone</keyword>
<sequence length="477" mass="53371">MAGLEVEELLTEPAAAAYAFGMDQEANRDYKLLVFDMGAVYYAVAVGIDLGTTNSCVGIYRNRRVDILPDSEGNRVTPSYVTFYDDSDNGQVVGQPALDQKLERMQNTIYDSKRMLGKTFKSLLHHKFPSYWPFKVVDNTENRPIIQVKLDNGTEKTYRPVEVSAYILKKMRQTAETNLDAPITHVVITVPAYFGQAQKDETIEAARIAGLPQKPYLKLVTEPAAAAFAYRLDALEHDGYTILVFDLGGGTFDVTIVQVNNQDFTVLNLDGDSNLGGRDFDNALFDVCNQKILEKHKKDCSADSFLKQKLLVKVEELKKSLSACPEEDLDLSEMFPELQPPELKTDNEEESDDDVEDPRFLRITQKDFENGCRDLADQTITITNRLLQNTINEKTKQPFKAAELDMVLLVGGSTRIPMIQKRLESIFGKEKITYRLNADEAVASGAAIRAELLAIQSRIEDKNNSQEGVASDVLVQV</sequence>
<dbReference type="PANTHER" id="PTHR19375">
    <property type="entry name" value="HEAT SHOCK PROTEIN 70KDA"/>
    <property type="match status" value="1"/>
</dbReference>
<dbReference type="WBParaSite" id="jg3959">
    <property type="protein sequence ID" value="jg3959"/>
    <property type="gene ID" value="jg3959"/>
</dbReference>
<dbReference type="Proteomes" id="UP000887574">
    <property type="component" value="Unplaced"/>
</dbReference>
<dbReference type="GO" id="GO:0140662">
    <property type="term" value="F:ATP-dependent protein folding chaperone"/>
    <property type="evidence" value="ECO:0007669"/>
    <property type="project" value="InterPro"/>
</dbReference>
<dbReference type="InterPro" id="IPR043129">
    <property type="entry name" value="ATPase_NBD"/>
</dbReference>
<dbReference type="InterPro" id="IPR013126">
    <property type="entry name" value="Hsp_70_fam"/>
</dbReference>
<dbReference type="FunFam" id="3.30.30.30:FF:000005">
    <property type="entry name" value="Heat shock protein ssb1"/>
    <property type="match status" value="1"/>
</dbReference>
<evidence type="ECO:0000313" key="6">
    <source>
        <dbReference type="WBParaSite" id="jg3959"/>
    </source>
</evidence>
<dbReference type="FunFam" id="3.30.420.40:FF:000046">
    <property type="entry name" value="Chaperone protein HscA"/>
    <property type="match status" value="1"/>
</dbReference>
<dbReference type="SUPFAM" id="SSF53067">
    <property type="entry name" value="Actin-like ATPase domain"/>
    <property type="match status" value="2"/>
</dbReference>
<evidence type="ECO:0000256" key="3">
    <source>
        <dbReference type="ARBA" id="ARBA00022840"/>
    </source>
</evidence>
<dbReference type="InterPro" id="IPR018181">
    <property type="entry name" value="Heat_shock_70_CS"/>
</dbReference>
<dbReference type="PROSITE" id="PS00297">
    <property type="entry name" value="HSP70_1"/>
    <property type="match status" value="1"/>
</dbReference>
<keyword evidence="2" id="KW-0547">Nucleotide-binding</keyword>
<evidence type="ECO:0000256" key="4">
    <source>
        <dbReference type="ARBA" id="ARBA00023186"/>
    </source>
</evidence>
<reference evidence="6" key="1">
    <citation type="submission" date="2022-11" db="UniProtKB">
        <authorList>
            <consortium name="WormBaseParasite"/>
        </authorList>
    </citation>
    <scope>IDENTIFICATION</scope>
</reference>
<protein>
    <submittedName>
        <fullName evidence="6">Uncharacterized protein</fullName>
    </submittedName>
</protein>
<dbReference type="GO" id="GO:0006950">
    <property type="term" value="P:response to stress"/>
    <property type="evidence" value="ECO:0007669"/>
    <property type="project" value="UniProtKB-ARBA"/>
</dbReference>
<dbReference type="PRINTS" id="PR00301">
    <property type="entry name" value="HEATSHOCK70"/>
</dbReference>
<evidence type="ECO:0000256" key="1">
    <source>
        <dbReference type="ARBA" id="ARBA00007381"/>
    </source>
</evidence>
<comment type="similarity">
    <text evidence="1">Belongs to the heat shock protein 70 family.</text>
</comment>
<evidence type="ECO:0000313" key="5">
    <source>
        <dbReference type="Proteomes" id="UP000887574"/>
    </source>
</evidence>
<dbReference type="PROSITE" id="PS00329">
    <property type="entry name" value="HSP70_2"/>
    <property type="match status" value="1"/>
</dbReference>
<name>A0A915E8G1_9BILA</name>
<dbReference type="Gene3D" id="3.30.420.40">
    <property type="match status" value="3"/>
</dbReference>
<keyword evidence="5" id="KW-1185">Reference proteome</keyword>
<dbReference type="PROSITE" id="PS01036">
    <property type="entry name" value="HSP70_3"/>
    <property type="match status" value="1"/>
</dbReference>
<accession>A0A915E8G1</accession>
<dbReference type="Gene3D" id="3.90.640.10">
    <property type="entry name" value="Actin, Chain A, domain 4"/>
    <property type="match status" value="1"/>
</dbReference>
<dbReference type="Pfam" id="PF00012">
    <property type="entry name" value="HSP70"/>
    <property type="match status" value="1"/>
</dbReference>